<dbReference type="Gene3D" id="3.40.47.10">
    <property type="match status" value="1"/>
</dbReference>
<dbReference type="PANTHER" id="PTHR34069:SF3">
    <property type="entry name" value="ACYL-COA:ACYL-COA ALKYLTRANSFERASE"/>
    <property type="match status" value="1"/>
</dbReference>
<keyword evidence="4" id="KW-0812">Transmembrane</keyword>
<evidence type="ECO:0000259" key="6">
    <source>
        <dbReference type="Pfam" id="PF08545"/>
    </source>
</evidence>
<keyword evidence="4" id="KW-0472">Membrane</keyword>
<sequence>MSAAKESLQTPTRIGVLGIGSYLPSHVITNDVIAGPAGVTEEWIVEKTGIETRRRVKPDEATSDLALYAARAALEDAGVQAADLSLVIVGTATPDVIGPPVASAVALALECPQTTGTFDIHAACSGFLTAITMAEKQLRVTGGYALVIGADSYSRFLNPADRRTAALWGDGAGAVVLGAVEGENGRVLATKLMNAAVEFEVGGVMGGGSRQPASYETVDEGLHYVSMQGRRIRQIFEDNVPPMAAAFLEEAGVTLDDIDHVVPHQGNLRMVESVETLLGLTHTRLHATAGEYGNTGSASTPITLDQAVRNGSVKSGDTVLMFAIGTGMTFAFVLLRWK</sequence>
<feature type="transmembrane region" description="Helical" evidence="4">
    <location>
        <begin position="319"/>
        <end position="337"/>
    </location>
</feature>
<dbReference type="CDD" id="cd00830">
    <property type="entry name" value="KAS_III"/>
    <property type="match status" value="1"/>
</dbReference>
<dbReference type="InterPro" id="IPR016039">
    <property type="entry name" value="Thiolase-like"/>
</dbReference>
<dbReference type="Proteomes" id="UP001183246">
    <property type="component" value="Unassembled WGS sequence"/>
</dbReference>
<evidence type="ECO:0000256" key="4">
    <source>
        <dbReference type="SAM" id="Phobius"/>
    </source>
</evidence>
<dbReference type="InterPro" id="IPR013747">
    <property type="entry name" value="ACP_syn_III_C"/>
</dbReference>
<dbReference type="RefSeq" id="WP_311706948.1">
    <property type="nucleotide sequence ID" value="NZ_JAVREL010000016.1"/>
</dbReference>
<evidence type="ECO:0000256" key="2">
    <source>
        <dbReference type="ARBA" id="ARBA00022679"/>
    </source>
</evidence>
<dbReference type="InterPro" id="IPR013751">
    <property type="entry name" value="ACP_syn_III_N"/>
</dbReference>
<proteinExistence type="predicted"/>
<comment type="caution">
    <text evidence="7">The sequence shown here is derived from an EMBL/GenBank/DDBJ whole genome shotgun (WGS) entry which is preliminary data.</text>
</comment>
<evidence type="ECO:0000313" key="8">
    <source>
        <dbReference type="Proteomes" id="UP001183246"/>
    </source>
</evidence>
<evidence type="ECO:0000313" key="7">
    <source>
        <dbReference type="EMBL" id="MDT0345815.1"/>
    </source>
</evidence>
<keyword evidence="1" id="KW-0963">Cytoplasm</keyword>
<feature type="domain" description="Beta-ketoacyl-[acyl-carrier-protein] synthase III C-terminal" evidence="5">
    <location>
        <begin position="248"/>
        <end position="337"/>
    </location>
</feature>
<evidence type="ECO:0000256" key="1">
    <source>
        <dbReference type="ARBA" id="ARBA00022490"/>
    </source>
</evidence>
<dbReference type="Pfam" id="PF08545">
    <property type="entry name" value="ACP_syn_III"/>
    <property type="match status" value="1"/>
</dbReference>
<feature type="domain" description="Beta-ketoacyl-[acyl-carrier-protein] synthase III N-terminal" evidence="6">
    <location>
        <begin position="118"/>
        <end position="193"/>
    </location>
</feature>
<protein>
    <submittedName>
        <fullName evidence="7">Ketoacyl-ACP synthase III</fullName>
    </submittedName>
</protein>
<keyword evidence="4" id="KW-1133">Transmembrane helix</keyword>
<name>A0ABU2MVY9_9ACTN</name>
<dbReference type="Pfam" id="PF08541">
    <property type="entry name" value="ACP_syn_III_C"/>
    <property type="match status" value="1"/>
</dbReference>
<organism evidence="7 8">
    <name type="scientific">Streptomyces litchfieldiae</name>
    <dbReference type="NCBI Taxonomy" id="3075543"/>
    <lineage>
        <taxon>Bacteria</taxon>
        <taxon>Bacillati</taxon>
        <taxon>Actinomycetota</taxon>
        <taxon>Actinomycetes</taxon>
        <taxon>Kitasatosporales</taxon>
        <taxon>Streptomycetaceae</taxon>
        <taxon>Streptomyces</taxon>
    </lineage>
</organism>
<dbReference type="NCBIfam" id="NF006829">
    <property type="entry name" value="PRK09352.1"/>
    <property type="match status" value="1"/>
</dbReference>
<evidence type="ECO:0000256" key="3">
    <source>
        <dbReference type="ARBA" id="ARBA00023315"/>
    </source>
</evidence>
<gene>
    <name evidence="7" type="ORF">RM590_24960</name>
</gene>
<dbReference type="SUPFAM" id="SSF53901">
    <property type="entry name" value="Thiolase-like"/>
    <property type="match status" value="1"/>
</dbReference>
<evidence type="ECO:0000259" key="5">
    <source>
        <dbReference type="Pfam" id="PF08541"/>
    </source>
</evidence>
<keyword evidence="8" id="KW-1185">Reference proteome</keyword>
<reference evidence="8" key="1">
    <citation type="submission" date="2023-07" db="EMBL/GenBank/DDBJ databases">
        <title>30 novel species of actinomycetes from the DSMZ collection.</title>
        <authorList>
            <person name="Nouioui I."/>
        </authorList>
    </citation>
    <scope>NUCLEOTIDE SEQUENCE [LARGE SCALE GENOMIC DNA]</scope>
    <source>
        <strain evidence="8">DSM 44938</strain>
    </source>
</reference>
<accession>A0ABU2MVY9</accession>
<keyword evidence="2" id="KW-0808">Transferase</keyword>
<dbReference type="PANTHER" id="PTHR34069">
    <property type="entry name" value="3-OXOACYL-[ACYL-CARRIER-PROTEIN] SYNTHASE 3"/>
    <property type="match status" value="1"/>
</dbReference>
<dbReference type="EMBL" id="JAVREL010000016">
    <property type="protein sequence ID" value="MDT0345815.1"/>
    <property type="molecule type" value="Genomic_DNA"/>
</dbReference>
<keyword evidence="3" id="KW-0012">Acyltransferase</keyword>